<proteinExistence type="predicted"/>
<evidence type="ECO:0000313" key="3">
    <source>
        <dbReference type="Proteomes" id="UP000240608"/>
    </source>
</evidence>
<keyword evidence="1" id="KW-0472">Membrane</keyword>
<gene>
    <name evidence="2" type="ORF">C9994_05580</name>
</gene>
<dbReference type="EMBL" id="PYVU01000034">
    <property type="protein sequence ID" value="PTB96831.1"/>
    <property type="molecule type" value="Genomic_DNA"/>
</dbReference>
<evidence type="ECO:0000313" key="2">
    <source>
        <dbReference type="EMBL" id="PTB96831.1"/>
    </source>
</evidence>
<dbReference type="AlphaFoldDB" id="A0A2T4DSL4"/>
<keyword evidence="1" id="KW-1133">Transmembrane helix</keyword>
<reference evidence="2 3" key="1">
    <citation type="submission" date="2018-03" db="EMBL/GenBank/DDBJ databases">
        <title>Cross-interface Injection: A General Nanoliter Liquid Handling Method Applied to Single Cells Genome Amplification Automated Nanoliter Liquid Handling Applied to Single Cell Multiple Displacement Amplification.</title>
        <authorList>
            <person name="Yun J."/>
            <person name="Xu P."/>
            <person name="Xu J."/>
            <person name="Dai X."/>
            <person name="Wang Y."/>
            <person name="Zheng X."/>
            <person name="Cao C."/>
            <person name="Yi Q."/>
            <person name="Zhu Y."/>
            <person name="Wang L."/>
            <person name="Dong Z."/>
            <person name="Huang Y."/>
            <person name="Huang L."/>
            <person name="Du W."/>
        </authorList>
    </citation>
    <scope>NUCLEOTIDE SEQUENCE [LARGE SCALE GENOMIC DNA]</scope>
    <source>
        <strain evidence="2 3">Z-D1-2</strain>
    </source>
</reference>
<accession>A0A2T4DSL4</accession>
<organism evidence="2 3">
    <name type="scientific">Marivirga lumbricoides</name>
    <dbReference type="NCBI Taxonomy" id="1046115"/>
    <lineage>
        <taxon>Bacteria</taxon>
        <taxon>Pseudomonadati</taxon>
        <taxon>Bacteroidota</taxon>
        <taxon>Cytophagia</taxon>
        <taxon>Cytophagales</taxon>
        <taxon>Marivirgaceae</taxon>
        <taxon>Marivirga</taxon>
    </lineage>
</organism>
<name>A0A2T4DSL4_9BACT</name>
<sequence>MGGRVSTGRVVKLMAGNKQTNKLMKFSRRLNFGAGTLAGIGITGITLQLFSLEGDEDFDFGIVGLSTVLIGRAVVLSFRADKKAD</sequence>
<dbReference type="Proteomes" id="UP000240608">
    <property type="component" value="Unassembled WGS sequence"/>
</dbReference>
<evidence type="ECO:0000256" key="1">
    <source>
        <dbReference type="SAM" id="Phobius"/>
    </source>
</evidence>
<comment type="caution">
    <text evidence="2">The sequence shown here is derived from an EMBL/GenBank/DDBJ whole genome shotgun (WGS) entry which is preliminary data.</text>
</comment>
<feature type="transmembrane region" description="Helical" evidence="1">
    <location>
        <begin position="30"/>
        <end position="52"/>
    </location>
</feature>
<protein>
    <submittedName>
        <fullName evidence="2">Uncharacterized protein</fullName>
    </submittedName>
</protein>
<keyword evidence="1" id="KW-0812">Transmembrane</keyword>
<feature type="transmembrane region" description="Helical" evidence="1">
    <location>
        <begin position="58"/>
        <end position="78"/>
    </location>
</feature>